<dbReference type="EMBL" id="MFIQ01000017">
    <property type="protein sequence ID" value="OGF93446.1"/>
    <property type="molecule type" value="Genomic_DNA"/>
</dbReference>
<dbReference type="AlphaFoldDB" id="A0A1F5XZY8"/>
<sequence length="124" mass="14146">MTSTLTVVGKRGKCTINVGKNDLELLPLLEVIYTDLWDRAHSHRRSEWSSEPFLPNLKGWLAEICGSLKGFVVVKGEQPERAINFLVRHGIIRIKLVEEEVLGNKVTFLCINAFNMPVIEEWEL</sequence>
<proteinExistence type="predicted"/>
<reference evidence="1 2" key="1">
    <citation type="journal article" date="2016" name="Nat. Commun.">
        <title>Thousands of microbial genomes shed light on interconnected biogeochemical processes in an aquifer system.</title>
        <authorList>
            <person name="Anantharaman K."/>
            <person name="Brown C.T."/>
            <person name="Hug L.A."/>
            <person name="Sharon I."/>
            <person name="Castelle C.J."/>
            <person name="Probst A.J."/>
            <person name="Thomas B.C."/>
            <person name="Singh A."/>
            <person name="Wilkins M.J."/>
            <person name="Karaoz U."/>
            <person name="Brodie E.L."/>
            <person name="Williams K.H."/>
            <person name="Hubbard S.S."/>
            <person name="Banfield J.F."/>
        </authorList>
    </citation>
    <scope>NUCLEOTIDE SEQUENCE [LARGE SCALE GENOMIC DNA]</scope>
</reference>
<comment type="caution">
    <text evidence="1">The sequence shown here is derived from an EMBL/GenBank/DDBJ whole genome shotgun (WGS) entry which is preliminary data.</text>
</comment>
<dbReference type="STRING" id="1798364.A3G54_04115"/>
<name>A0A1F5XZY8_9BACT</name>
<organism evidence="1 2">
    <name type="scientific">Candidatus Giovannonibacteria bacterium RIFCSPLOWO2_12_FULL_44_15</name>
    <dbReference type="NCBI Taxonomy" id="1798364"/>
    <lineage>
        <taxon>Bacteria</taxon>
        <taxon>Candidatus Giovannoniibacteriota</taxon>
    </lineage>
</organism>
<dbReference type="Proteomes" id="UP000178894">
    <property type="component" value="Unassembled WGS sequence"/>
</dbReference>
<protein>
    <submittedName>
        <fullName evidence="1">Uncharacterized protein</fullName>
    </submittedName>
</protein>
<gene>
    <name evidence="1" type="ORF">A3G54_04115</name>
</gene>
<evidence type="ECO:0000313" key="2">
    <source>
        <dbReference type="Proteomes" id="UP000178894"/>
    </source>
</evidence>
<accession>A0A1F5XZY8</accession>
<evidence type="ECO:0000313" key="1">
    <source>
        <dbReference type="EMBL" id="OGF93446.1"/>
    </source>
</evidence>